<proteinExistence type="predicted"/>
<gene>
    <name evidence="2" type="ORF">R3P38DRAFT_2785584</name>
</gene>
<dbReference type="AlphaFoldDB" id="A0AAW0AUU6"/>
<evidence type="ECO:0000313" key="3">
    <source>
        <dbReference type="Proteomes" id="UP001362999"/>
    </source>
</evidence>
<evidence type="ECO:0000256" key="1">
    <source>
        <dbReference type="SAM" id="MobiDB-lite"/>
    </source>
</evidence>
<reference evidence="2 3" key="1">
    <citation type="journal article" date="2024" name="J Genomics">
        <title>Draft genome sequencing and assembly of Favolaschia claudopus CIRM-BRFM 2984 isolated from oak limbs.</title>
        <authorList>
            <person name="Navarro D."/>
            <person name="Drula E."/>
            <person name="Chaduli D."/>
            <person name="Cazenave R."/>
            <person name="Ahrendt S."/>
            <person name="Wang J."/>
            <person name="Lipzen A."/>
            <person name="Daum C."/>
            <person name="Barry K."/>
            <person name="Grigoriev I.V."/>
            <person name="Favel A."/>
            <person name="Rosso M.N."/>
            <person name="Martin F."/>
        </authorList>
    </citation>
    <scope>NUCLEOTIDE SEQUENCE [LARGE SCALE GENOMIC DNA]</scope>
    <source>
        <strain evidence="2 3">CIRM-BRFM 2984</strain>
    </source>
</reference>
<organism evidence="2 3">
    <name type="scientific">Favolaschia claudopus</name>
    <dbReference type="NCBI Taxonomy" id="2862362"/>
    <lineage>
        <taxon>Eukaryota</taxon>
        <taxon>Fungi</taxon>
        <taxon>Dikarya</taxon>
        <taxon>Basidiomycota</taxon>
        <taxon>Agaricomycotina</taxon>
        <taxon>Agaricomycetes</taxon>
        <taxon>Agaricomycetidae</taxon>
        <taxon>Agaricales</taxon>
        <taxon>Marasmiineae</taxon>
        <taxon>Mycenaceae</taxon>
        <taxon>Favolaschia</taxon>
    </lineage>
</organism>
<evidence type="ECO:0000313" key="2">
    <source>
        <dbReference type="EMBL" id="KAK7016948.1"/>
    </source>
</evidence>
<protein>
    <submittedName>
        <fullName evidence="2">Uncharacterized protein</fullName>
    </submittedName>
</protein>
<sequence>MSWFCFAAATRSKSHNVTDTSYKDITNATPTLQAWISTLLGFKTFRRSTLDASRFHAIRKRKTRRDLENAGPPPSGNDSARDLQRLKSNLPCHELWSIARPRFGSFLRSELTLAGVLIFVGSTPLGTFGRLKSNLPCHELWSIARPRFGSFCAFKSNLAGVLNFAGEDLGDPTTSASTARLCSGPPMCLKSNLLGITGFGGIHSSLGRASDPSWLGVEPCGVLSFVVRDLGTLVLKTRLHSGPSALFELTLHRYHGLWSLTHRSTVLRILGWSKLNLVSSGCGSRVLGLQVGAATRLSVIRRYLV</sequence>
<dbReference type="EMBL" id="JAWWNJ010000049">
    <property type="protein sequence ID" value="KAK7016948.1"/>
    <property type="molecule type" value="Genomic_DNA"/>
</dbReference>
<dbReference type="Proteomes" id="UP001362999">
    <property type="component" value="Unassembled WGS sequence"/>
</dbReference>
<name>A0AAW0AUU6_9AGAR</name>
<feature type="region of interest" description="Disordered" evidence="1">
    <location>
        <begin position="62"/>
        <end position="82"/>
    </location>
</feature>
<accession>A0AAW0AUU6</accession>
<keyword evidence="3" id="KW-1185">Reference proteome</keyword>
<comment type="caution">
    <text evidence="2">The sequence shown here is derived from an EMBL/GenBank/DDBJ whole genome shotgun (WGS) entry which is preliminary data.</text>
</comment>